<dbReference type="EMBL" id="LASV01000652">
    <property type="protein sequence ID" value="KKA17439.1"/>
    <property type="molecule type" value="Genomic_DNA"/>
</dbReference>
<feature type="non-terminal residue" evidence="1">
    <location>
        <position position="1"/>
    </location>
</feature>
<keyword evidence="2" id="KW-1185">Reference proteome</keyword>
<dbReference type="Proteomes" id="UP000053958">
    <property type="component" value="Unassembled WGS sequence"/>
</dbReference>
<comment type="caution">
    <text evidence="1">The sequence shown here is derived from an EMBL/GenBank/DDBJ whole genome shotgun (WGS) entry which is preliminary data.</text>
</comment>
<dbReference type="AlphaFoldDB" id="A0A0F4YGX4"/>
<protein>
    <submittedName>
        <fullName evidence="1">Uncharacterized protein</fullName>
    </submittedName>
</protein>
<dbReference type="RefSeq" id="XP_013324051.1">
    <property type="nucleotide sequence ID" value="XM_013468597.1"/>
</dbReference>
<evidence type="ECO:0000313" key="1">
    <source>
        <dbReference type="EMBL" id="KKA17439.1"/>
    </source>
</evidence>
<gene>
    <name evidence="1" type="ORF">T310_8664</name>
</gene>
<reference evidence="1 2" key="1">
    <citation type="submission" date="2015-04" db="EMBL/GenBank/DDBJ databases">
        <authorList>
            <person name="Heijne W.H."/>
            <person name="Fedorova N.D."/>
            <person name="Nierman W.C."/>
            <person name="Vollebregt A.W."/>
            <person name="Zhao Z."/>
            <person name="Wu L."/>
            <person name="Kumar M."/>
            <person name="Stam H."/>
            <person name="van den Berg M.A."/>
            <person name="Pel H.J."/>
        </authorList>
    </citation>
    <scope>NUCLEOTIDE SEQUENCE [LARGE SCALE GENOMIC DNA]</scope>
    <source>
        <strain evidence="1 2">CBS 393.64</strain>
    </source>
</reference>
<organism evidence="1 2">
    <name type="scientific">Rasamsonia emersonii (strain ATCC 16479 / CBS 393.64 / IMI 116815)</name>
    <dbReference type="NCBI Taxonomy" id="1408163"/>
    <lineage>
        <taxon>Eukaryota</taxon>
        <taxon>Fungi</taxon>
        <taxon>Dikarya</taxon>
        <taxon>Ascomycota</taxon>
        <taxon>Pezizomycotina</taxon>
        <taxon>Eurotiomycetes</taxon>
        <taxon>Eurotiomycetidae</taxon>
        <taxon>Eurotiales</taxon>
        <taxon>Trichocomaceae</taxon>
        <taxon>Rasamsonia</taxon>
    </lineage>
</organism>
<accession>A0A0F4YGX4</accession>
<evidence type="ECO:0000313" key="2">
    <source>
        <dbReference type="Proteomes" id="UP000053958"/>
    </source>
</evidence>
<sequence length="95" mass="10552">LGAIFKRDCQDCDKTAIHGCSWATRVKREGFAVNLACPIQPKKKDGSRDVKDFLALLGVGARVRSYRLYRTLTVKLLVELGSRNLARTGKSCRAL</sequence>
<proteinExistence type="predicted"/>
<name>A0A0F4YGX4_RASE3</name>
<dbReference type="GeneID" id="25320877"/>